<dbReference type="Proteomes" id="UP000071561">
    <property type="component" value="Chromosome"/>
</dbReference>
<dbReference type="InterPro" id="IPR050624">
    <property type="entry name" value="HTH-type_Tx_Regulator"/>
</dbReference>
<dbReference type="AlphaFoldDB" id="A0A127VE41"/>
<evidence type="ECO:0000259" key="3">
    <source>
        <dbReference type="PROSITE" id="PS50977"/>
    </source>
</evidence>
<name>A0A127VE41_9SPHI</name>
<evidence type="ECO:0000256" key="1">
    <source>
        <dbReference type="ARBA" id="ARBA00023125"/>
    </source>
</evidence>
<gene>
    <name evidence="4" type="ORF">AY601_2619</name>
</gene>
<dbReference type="KEGG" id="pcm:AY601_2619"/>
<dbReference type="InterPro" id="IPR001647">
    <property type="entry name" value="HTH_TetR"/>
</dbReference>
<evidence type="ECO:0000256" key="2">
    <source>
        <dbReference type="PROSITE-ProRule" id="PRU00335"/>
    </source>
</evidence>
<keyword evidence="5" id="KW-1185">Reference proteome</keyword>
<protein>
    <submittedName>
        <fullName evidence="4">Regulatory protein TetR</fullName>
    </submittedName>
</protein>
<dbReference type="EMBL" id="CP014504">
    <property type="protein sequence ID" value="AMP99507.1"/>
    <property type="molecule type" value="Genomic_DNA"/>
</dbReference>
<organism evidence="4 5">
    <name type="scientific">Pedobacter cryoconitis</name>
    <dbReference type="NCBI Taxonomy" id="188932"/>
    <lineage>
        <taxon>Bacteria</taxon>
        <taxon>Pseudomonadati</taxon>
        <taxon>Bacteroidota</taxon>
        <taxon>Sphingobacteriia</taxon>
        <taxon>Sphingobacteriales</taxon>
        <taxon>Sphingobacteriaceae</taxon>
        <taxon>Pedobacter</taxon>
    </lineage>
</organism>
<reference evidence="4 5" key="1">
    <citation type="submission" date="2016-03" db="EMBL/GenBank/DDBJ databases">
        <title>Complete genome sequence of Pedobacter cryoconitis PAMC 27485.</title>
        <authorList>
            <person name="Lee J."/>
            <person name="Kim O.-S."/>
        </authorList>
    </citation>
    <scope>NUCLEOTIDE SEQUENCE [LARGE SCALE GENOMIC DNA]</scope>
    <source>
        <strain evidence="4 5">PAMC 27485</strain>
    </source>
</reference>
<evidence type="ECO:0000313" key="5">
    <source>
        <dbReference type="Proteomes" id="UP000071561"/>
    </source>
</evidence>
<dbReference type="GO" id="GO:0003677">
    <property type="term" value="F:DNA binding"/>
    <property type="evidence" value="ECO:0007669"/>
    <property type="project" value="UniProtKB-UniRule"/>
</dbReference>
<dbReference type="SUPFAM" id="SSF46689">
    <property type="entry name" value="Homeodomain-like"/>
    <property type="match status" value="1"/>
</dbReference>
<dbReference type="PANTHER" id="PTHR43479:SF11">
    <property type="entry name" value="ACREF_ENVCD OPERON REPRESSOR-RELATED"/>
    <property type="match status" value="1"/>
</dbReference>
<dbReference type="Gene3D" id="1.10.357.10">
    <property type="entry name" value="Tetracycline Repressor, domain 2"/>
    <property type="match status" value="1"/>
</dbReference>
<dbReference type="OrthoDB" id="9789566at2"/>
<dbReference type="Gene3D" id="1.10.10.60">
    <property type="entry name" value="Homeodomain-like"/>
    <property type="match status" value="1"/>
</dbReference>
<dbReference type="PROSITE" id="PS50977">
    <property type="entry name" value="HTH_TETR_2"/>
    <property type="match status" value="1"/>
</dbReference>
<keyword evidence="1 2" id="KW-0238">DNA-binding</keyword>
<feature type="domain" description="HTH tetR-type" evidence="3">
    <location>
        <begin position="7"/>
        <end position="67"/>
    </location>
</feature>
<dbReference type="RefSeq" id="WP_068401709.1">
    <property type="nucleotide sequence ID" value="NZ_CP014504.1"/>
</dbReference>
<feature type="DNA-binding region" description="H-T-H motif" evidence="2">
    <location>
        <begin position="30"/>
        <end position="49"/>
    </location>
</feature>
<evidence type="ECO:0000313" key="4">
    <source>
        <dbReference type="EMBL" id="AMP99507.1"/>
    </source>
</evidence>
<proteinExistence type="predicted"/>
<dbReference type="Pfam" id="PF00440">
    <property type="entry name" value="TetR_N"/>
    <property type="match status" value="1"/>
</dbReference>
<dbReference type="InterPro" id="IPR009057">
    <property type="entry name" value="Homeodomain-like_sf"/>
</dbReference>
<dbReference type="PANTHER" id="PTHR43479">
    <property type="entry name" value="ACREF/ENVCD OPERON REPRESSOR-RELATED"/>
    <property type="match status" value="1"/>
</dbReference>
<dbReference type="PATRIC" id="fig|188932.3.peg.2730"/>
<sequence length="196" mass="22556">MKLSKEEQIKEEIVTAAIGVFESYGFTRVSMQDISKAGKKGRTTLYYYFGNKTEVFDAVVEKLCLQIFDTCQGVIDPNASMSTNLENFYTKKLQEIKFLTKKYHLVLEDLKQQPGLAAAKTRVLLEEEGSVIYKMIRWAIEKKEIAELTEADSRFLAETIVTAFKSFEQEIILFNRFPDMEAKLSWISQIFCKGLK</sequence>
<accession>A0A127VE41</accession>